<evidence type="ECO:0000313" key="2">
    <source>
        <dbReference type="Proteomes" id="UP001470230"/>
    </source>
</evidence>
<comment type="caution">
    <text evidence="1">The sequence shown here is derived from an EMBL/GenBank/DDBJ whole genome shotgun (WGS) entry which is preliminary data.</text>
</comment>
<accession>A0ABR2L4E1</accession>
<gene>
    <name evidence="1" type="ORF">M9Y10_000504</name>
</gene>
<dbReference type="Proteomes" id="UP001470230">
    <property type="component" value="Unassembled WGS sequence"/>
</dbReference>
<keyword evidence="2" id="KW-1185">Reference proteome</keyword>
<reference evidence="1 2" key="1">
    <citation type="submission" date="2024-04" db="EMBL/GenBank/DDBJ databases">
        <title>Tritrichomonas musculus Genome.</title>
        <authorList>
            <person name="Alves-Ferreira E."/>
            <person name="Grigg M."/>
            <person name="Lorenzi H."/>
            <person name="Galac M."/>
        </authorList>
    </citation>
    <scope>NUCLEOTIDE SEQUENCE [LARGE SCALE GENOMIC DNA]</scope>
    <source>
        <strain evidence="1 2">EAF2021</strain>
    </source>
</reference>
<dbReference type="EMBL" id="JAPFFF010000001">
    <property type="protein sequence ID" value="KAK8898226.1"/>
    <property type="molecule type" value="Genomic_DNA"/>
</dbReference>
<organism evidence="1 2">
    <name type="scientific">Tritrichomonas musculus</name>
    <dbReference type="NCBI Taxonomy" id="1915356"/>
    <lineage>
        <taxon>Eukaryota</taxon>
        <taxon>Metamonada</taxon>
        <taxon>Parabasalia</taxon>
        <taxon>Tritrichomonadida</taxon>
        <taxon>Tritrichomonadidae</taxon>
        <taxon>Tritrichomonas</taxon>
    </lineage>
</organism>
<sequence length="785" mass="89418">MSNSHQKRRLLAQDCSGSTNGNQKYFDAVNYLYISSKETFTDILLWSNVSMYVTSEKYEKLLSAKRGAGTTNPHVIVQWMIENHFDGEVVLITDGQIPIASVEKLDQSLAESAGKIHVSHIKCVLIQTTTPKIDTTVIAPFIRRYPNEVILYGREDSPIQISTGSQSQKELIDTIRSIQTIQQFQSQSDVLFSNIVTKMMGKELNSELRDEILKLQKRLMFQLRIPPKNFFLKDLLDAFKNNDQEKIFQLACQLNELYKEEHQNMTWPSLIFHLLRMTSGSLHNVYSVHALATAFQADRIRRADVIEHFEATDTEATNTEANFVCPITYEEESDVVLLIKKPMKPILMGIEKNFLKEILTCPLNLLKSIELTQILIDNIDQPISLTALKEANDAGHPIEKSPLTRAPVLGALCLGPAEDHVKATNWVIMRLMIGGKDVGNLDQWFALFWYLIEINRLPFLNPILPKVRQHMIFRLKNHLGSASLTAIPYCCQTALPLGACCWFALNIDSERFVSAHPSEIPIIVRMCELSGLTIDEAKKKELLILSVEKRARFNLERDLPLLMRASYNTLEQYPGIAVDGPVNEKVRQDALKKLPVTFLDIPVSVLKLAVNHLLGGQRVDDIGEVNWGYGLEPCHMPPIEICPATLRPYLLVPPKLIPWRDVATKVFCPESQLINCHAQYLNFVTKFKKFPSKIELAQFCMKMIVPKKNVTLPVQIGQFLDCVVDGYNDAITKAEVTPKEFIEITNQSLYIKKRARIEHKYYTKHGVVCPESKYDIFINNRQRRK</sequence>
<proteinExistence type="predicted"/>
<name>A0ABR2L4E1_9EUKA</name>
<evidence type="ECO:0000313" key="1">
    <source>
        <dbReference type="EMBL" id="KAK8898226.1"/>
    </source>
</evidence>
<protein>
    <submittedName>
        <fullName evidence="1">Uncharacterized protein</fullName>
    </submittedName>
</protein>